<organism evidence="1 2">
    <name type="scientific">Roseobacter sinensis</name>
    <dbReference type="NCBI Taxonomy" id="2931391"/>
    <lineage>
        <taxon>Bacteria</taxon>
        <taxon>Pseudomonadati</taxon>
        <taxon>Pseudomonadota</taxon>
        <taxon>Alphaproteobacteria</taxon>
        <taxon>Rhodobacterales</taxon>
        <taxon>Roseobacteraceae</taxon>
        <taxon>Roseobacter</taxon>
    </lineage>
</organism>
<protein>
    <submittedName>
        <fullName evidence="1">DUF6497 family protein</fullName>
    </submittedName>
</protein>
<keyword evidence="2" id="KW-1185">Reference proteome</keyword>
<dbReference type="EMBL" id="JALIEB010000011">
    <property type="protein sequence ID" value="MCV3272958.1"/>
    <property type="molecule type" value="Genomic_DNA"/>
</dbReference>
<evidence type="ECO:0000313" key="2">
    <source>
        <dbReference type="Proteomes" id="UP001208690"/>
    </source>
</evidence>
<comment type="caution">
    <text evidence="1">The sequence shown here is derived from an EMBL/GenBank/DDBJ whole genome shotgun (WGS) entry which is preliminary data.</text>
</comment>
<dbReference type="Pfam" id="PF20107">
    <property type="entry name" value="DUF6497"/>
    <property type="match status" value="1"/>
</dbReference>
<dbReference type="Proteomes" id="UP001208690">
    <property type="component" value="Unassembled WGS sequence"/>
</dbReference>
<name>A0ABT3BHB3_9RHOB</name>
<reference evidence="1 2" key="1">
    <citation type="submission" date="2022-04" db="EMBL/GenBank/DDBJ databases">
        <title>Roseobacter sp. WL0113 is a bacterium isolated from neritic sediment.</title>
        <authorList>
            <person name="Wang L."/>
            <person name="He W."/>
            <person name="Zhang D.-F."/>
        </authorList>
    </citation>
    <scope>NUCLEOTIDE SEQUENCE [LARGE SCALE GENOMIC DNA]</scope>
    <source>
        <strain evidence="1 2">WL0113</strain>
    </source>
</reference>
<evidence type="ECO:0000313" key="1">
    <source>
        <dbReference type="EMBL" id="MCV3272958.1"/>
    </source>
</evidence>
<proteinExistence type="predicted"/>
<dbReference type="RefSeq" id="WP_263845277.1">
    <property type="nucleotide sequence ID" value="NZ_JALIEB010000011.1"/>
</dbReference>
<dbReference type="InterPro" id="IPR045467">
    <property type="entry name" value="DUF6497"/>
</dbReference>
<sequence>MSVRPVVIVADTHPQLVLDVPSGQPVEFYEVLTDTVGDELWVRFRFLAPQIARSTGSIGFEQAEPDLEHLCTEVALPYLAEYALEADIVAVTLLDRPVPFGVSDAEATQFIDVFRVSSGQCVWEGL</sequence>
<gene>
    <name evidence="1" type="ORF">MUB52_16105</name>
</gene>
<accession>A0ABT3BHB3</accession>